<feature type="chain" id="PRO_5042163578" description="PSI-F" evidence="1">
    <location>
        <begin position="22"/>
        <end position="160"/>
    </location>
</feature>
<dbReference type="Proteomes" id="UP001054902">
    <property type="component" value="Unassembled WGS sequence"/>
</dbReference>
<reference evidence="2 3" key="1">
    <citation type="journal article" date="2021" name="Sci. Rep.">
        <title>The genome of the diatom Chaetoceros tenuissimus carries an ancient integrated fragment of an extant virus.</title>
        <authorList>
            <person name="Hongo Y."/>
            <person name="Kimura K."/>
            <person name="Takaki Y."/>
            <person name="Yoshida Y."/>
            <person name="Baba S."/>
            <person name="Kobayashi G."/>
            <person name="Nagasaki K."/>
            <person name="Hano T."/>
            <person name="Tomaru Y."/>
        </authorList>
    </citation>
    <scope>NUCLEOTIDE SEQUENCE [LARGE SCALE GENOMIC DNA]</scope>
    <source>
        <strain evidence="2 3">NIES-3715</strain>
    </source>
</reference>
<name>A0AAD3DDB8_9STRA</name>
<keyword evidence="1" id="KW-0732">Signal</keyword>
<evidence type="ECO:0000256" key="1">
    <source>
        <dbReference type="SAM" id="SignalP"/>
    </source>
</evidence>
<evidence type="ECO:0000313" key="3">
    <source>
        <dbReference type="Proteomes" id="UP001054902"/>
    </source>
</evidence>
<comment type="caution">
    <text evidence="2">The sequence shown here is derived from an EMBL/GenBank/DDBJ whole genome shotgun (WGS) entry which is preliminary data.</text>
</comment>
<accession>A0AAD3DDB8</accession>
<gene>
    <name evidence="2" type="ORF">CTEN210_17682</name>
</gene>
<organism evidence="2 3">
    <name type="scientific">Chaetoceros tenuissimus</name>
    <dbReference type="NCBI Taxonomy" id="426638"/>
    <lineage>
        <taxon>Eukaryota</taxon>
        <taxon>Sar</taxon>
        <taxon>Stramenopiles</taxon>
        <taxon>Ochrophyta</taxon>
        <taxon>Bacillariophyta</taxon>
        <taxon>Coscinodiscophyceae</taxon>
        <taxon>Chaetocerotophycidae</taxon>
        <taxon>Chaetocerotales</taxon>
        <taxon>Chaetocerotaceae</taxon>
        <taxon>Chaetoceros</taxon>
    </lineage>
</organism>
<dbReference type="AlphaFoldDB" id="A0AAD3DDB8"/>
<sequence>MFNPRYLVLCISFAIIVSSSAFAPQSSGRSFASKSALNVFGPKQALAIEKRKNPQAFESTIQGLMKTKGLSRADAEKRYGEFLLDPDGFALRAAEQERKEAGYKDWIEQAVAKSDDPEATRQRIEDFTKKNQIKGTLIMFAGSAALLAYAASNPYVPPGH</sequence>
<evidence type="ECO:0008006" key="4">
    <source>
        <dbReference type="Google" id="ProtNLM"/>
    </source>
</evidence>
<evidence type="ECO:0000313" key="2">
    <source>
        <dbReference type="EMBL" id="GFH61206.1"/>
    </source>
</evidence>
<dbReference type="EMBL" id="BLLK01000072">
    <property type="protein sequence ID" value="GFH61206.1"/>
    <property type="molecule type" value="Genomic_DNA"/>
</dbReference>
<protein>
    <recommendedName>
        <fullName evidence="4">PSI-F</fullName>
    </recommendedName>
</protein>
<proteinExistence type="predicted"/>
<keyword evidence="3" id="KW-1185">Reference proteome</keyword>
<feature type="signal peptide" evidence="1">
    <location>
        <begin position="1"/>
        <end position="21"/>
    </location>
</feature>